<comment type="caution">
    <text evidence="1">The sequence shown here is derived from an EMBL/GenBank/DDBJ whole genome shotgun (WGS) entry which is preliminary data.</text>
</comment>
<reference evidence="1 2" key="1">
    <citation type="journal article" date="2016" name="Int. J. Syst. Evol. Microbiol.">
        <title>Labrenzia salina sp. nov., isolated from the rhizosphere of the halophyte Arthrocnemum macrostachyum.</title>
        <authorList>
            <person name="Camacho M."/>
            <person name="Redondo-Gomez S."/>
            <person name="Rodriguez-Llorente I."/>
            <person name="Rohde M."/>
            <person name="Sproer C."/>
            <person name="Schumann P."/>
            <person name="Klenk H.P."/>
            <person name="Montero-Calasanz M.D.C."/>
        </authorList>
    </citation>
    <scope>NUCLEOTIDE SEQUENCE [LARGE SCALE GENOMIC DNA]</scope>
    <source>
        <strain evidence="1 2">DSM 29163</strain>
    </source>
</reference>
<name>A0ABT3R2U2_9HYPH</name>
<sequence length="84" mass="9301">MSHVPHELHEEFPGSADALHALKTGDAHFARLAEEYHTVNREVHRIETNVAPSSDEALEELKKKRLHLKDQIAALLAAAENTGS</sequence>
<dbReference type="Proteomes" id="UP001300261">
    <property type="component" value="Unassembled WGS sequence"/>
</dbReference>
<dbReference type="InterPro" id="IPR007420">
    <property type="entry name" value="DUF465"/>
</dbReference>
<dbReference type="Pfam" id="PF04325">
    <property type="entry name" value="DUF465"/>
    <property type="match status" value="1"/>
</dbReference>
<dbReference type="EMBL" id="JAPEVI010000003">
    <property type="protein sequence ID" value="MCX2723451.1"/>
    <property type="molecule type" value="Genomic_DNA"/>
</dbReference>
<gene>
    <name evidence="1" type="ORF">ON753_13895</name>
</gene>
<accession>A0ABT3R2U2</accession>
<dbReference type="Gene3D" id="6.10.280.50">
    <property type="match status" value="1"/>
</dbReference>
<proteinExistence type="predicted"/>
<dbReference type="InterPro" id="IPR038444">
    <property type="entry name" value="DUF465_sf"/>
</dbReference>
<organism evidence="1 2">
    <name type="scientific">Roseibium salinum</name>
    <dbReference type="NCBI Taxonomy" id="1604349"/>
    <lineage>
        <taxon>Bacteria</taxon>
        <taxon>Pseudomonadati</taxon>
        <taxon>Pseudomonadota</taxon>
        <taxon>Alphaproteobacteria</taxon>
        <taxon>Hyphomicrobiales</taxon>
        <taxon>Stappiaceae</taxon>
        <taxon>Roseibium</taxon>
    </lineage>
</organism>
<evidence type="ECO:0000313" key="1">
    <source>
        <dbReference type="EMBL" id="MCX2723451.1"/>
    </source>
</evidence>
<keyword evidence="2" id="KW-1185">Reference proteome</keyword>
<evidence type="ECO:0000313" key="2">
    <source>
        <dbReference type="Proteomes" id="UP001300261"/>
    </source>
</evidence>
<protein>
    <submittedName>
        <fullName evidence="1">YdcH family protein</fullName>
    </submittedName>
</protein>
<dbReference type="RefSeq" id="WP_265963229.1">
    <property type="nucleotide sequence ID" value="NZ_JAPEVI010000003.1"/>
</dbReference>